<name>A0AA39CHX6_9EURO</name>
<gene>
    <name evidence="2" type="ORF">H2200_006696</name>
</gene>
<sequence>MSDSIFSQVRTKLRQSRSNTALRASTQTPTPSTNWDHVPSAFRPVERAGVRVVDGYYLNRPLPGPPPRPRTTSPPLDSEGRAMLNVGNIRNPAPRTHRTRSAEIAQRRWSGVSERDHDMQYKRASVNIAIALPPEHLDPPPPYSQYAGHHSTGHEPRPSSQPPPPTHTMHYVKPYDPSDYLLPHSRVEARAVEDVPLIAAPQPPTPVSPLNTLDLQYLTWEPQPASGSNVTIESLLTHPMLQHR</sequence>
<feature type="region of interest" description="Disordered" evidence="1">
    <location>
        <begin position="1"/>
        <end position="39"/>
    </location>
</feature>
<accession>A0AA39CHX6</accession>
<evidence type="ECO:0000313" key="3">
    <source>
        <dbReference type="Proteomes" id="UP001172673"/>
    </source>
</evidence>
<feature type="compositionally biased region" description="Polar residues" evidence="1">
    <location>
        <begin position="1"/>
        <end position="35"/>
    </location>
</feature>
<organism evidence="2 3">
    <name type="scientific">Cladophialophora chaetospira</name>
    <dbReference type="NCBI Taxonomy" id="386627"/>
    <lineage>
        <taxon>Eukaryota</taxon>
        <taxon>Fungi</taxon>
        <taxon>Dikarya</taxon>
        <taxon>Ascomycota</taxon>
        <taxon>Pezizomycotina</taxon>
        <taxon>Eurotiomycetes</taxon>
        <taxon>Chaetothyriomycetidae</taxon>
        <taxon>Chaetothyriales</taxon>
        <taxon>Herpotrichiellaceae</taxon>
        <taxon>Cladophialophora</taxon>
    </lineage>
</organism>
<feature type="region of interest" description="Disordered" evidence="1">
    <location>
        <begin position="135"/>
        <end position="168"/>
    </location>
</feature>
<proteinExistence type="predicted"/>
<protein>
    <submittedName>
        <fullName evidence="2">Uncharacterized protein</fullName>
    </submittedName>
</protein>
<comment type="caution">
    <text evidence="2">The sequence shown here is derived from an EMBL/GenBank/DDBJ whole genome shotgun (WGS) entry which is preliminary data.</text>
</comment>
<dbReference type="EMBL" id="JAPDRK010000009">
    <property type="protein sequence ID" value="KAJ9608925.1"/>
    <property type="molecule type" value="Genomic_DNA"/>
</dbReference>
<evidence type="ECO:0000256" key="1">
    <source>
        <dbReference type="SAM" id="MobiDB-lite"/>
    </source>
</evidence>
<keyword evidence="3" id="KW-1185">Reference proteome</keyword>
<evidence type="ECO:0000313" key="2">
    <source>
        <dbReference type="EMBL" id="KAJ9608925.1"/>
    </source>
</evidence>
<dbReference type="AlphaFoldDB" id="A0AA39CHX6"/>
<reference evidence="2" key="1">
    <citation type="submission" date="2022-10" db="EMBL/GenBank/DDBJ databases">
        <title>Culturing micro-colonial fungi from biological soil crusts in the Mojave desert and describing Neophaeococcomyces mojavensis, and introducing the new genera and species Taxawa tesnikishii.</title>
        <authorList>
            <person name="Kurbessoian T."/>
            <person name="Stajich J.E."/>
        </authorList>
    </citation>
    <scope>NUCLEOTIDE SEQUENCE</scope>
    <source>
        <strain evidence="2">TK_41</strain>
    </source>
</reference>
<feature type="region of interest" description="Disordered" evidence="1">
    <location>
        <begin position="58"/>
        <end position="82"/>
    </location>
</feature>
<dbReference type="Proteomes" id="UP001172673">
    <property type="component" value="Unassembled WGS sequence"/>
</dbReference>